<dbReference type="EC" id="4.1.2.5" evidence="5"/>
<evidence type="ECO:0000256" key="1">
    <source>
        <dbReference type="ARBA" id="ARBA00001933"/>
    </source>
</evidence>
<dbReference type="GO" id="GO:0004793">
    <property type="term" value="F:threonine aldolase activity"/>
    <property type="evidence" value="ECO:0007669"/>
    <property type="project" value="UniProtKB-EC"/>
</dbReference>
<dbReference type="STRING" id="857293.CAAU_1058"/>
<evidence type="ECO:0000313" key="6">
    <source>
        <dbReference type="Proteomes" id="UP000007652"/>
    </source>
</evidence>
<name>I7LIQ5_9CLOT</name>
<sequence length="342" mass="38941">MRSFASDNNARVHHEILEAIIRANDGDVISYGDDVYTQRAIEKFKEIFGKDIDVYFVYNGTGANVLALTAITKPFNAIIASPMSHINVDECGAVEKSSGCKIITVPSSDGKIRIDDIKKLLHAKGVEHHSQPKVISITQSTEVGTVYTVEEIKEITKFAHENDMYVHMDGARIANAAASLNKSLREITKDAGVDVLSFGGTKNGMMFGEAVVFFNRELSKDFKFVRKQGTQLHSKMRYISAQFEALLSNDLWLKNAKHANEMAQYLEEKVKEIDEIKLTQRVEANAVFAIMPRKAIEKLQEKYFFYIWDEEKDEVRWMTSFDTKKEDIDLFVEEIKRAMRDF</sequence>
<comment type="caution">
    <text evidence="5">The sequence shown here is derived from an EMBL/GenBank/DDBJ whole genome shotgun (WGS) entry which is preliminary data.</text>
</comment>
<dbReference type="AlphaFoldDB" id="I7LIQ5"/>
<evidence type="ECO:0000256" key="2">
    <source>
        <dbReference type="ARBA" id="ARBA00006966"/>
    </source>
</evidence>
<dbReference type="eggNOG" id="COG2008">
    <property type="taxonomic scope" value="Bacteria"/>
</dbReference>
<dbReference type="InterPro" id="IPR015422">
    <property type="entry name" value="PyrdxlP-dep_Trfase_small"/>
</dbReference>
<comment type="cofactor">
    <cofactor evidence="1">
        <name>pyridoxal 5'-phosphate</name>
        <dbReference type="ChEBI" id="CHEBI:597326"/>
    </cofactor>
</comment>
<reference evidence="5 6" key="1">
    <citation type="journal article" date="2011" name="J. Bacteriol.">
        <title>Draft genome sequence of Caloramator australicus strain RC3T, a thermoanaerobe from the Great Artesian Basin of Australia.</title>
        <authorList>
            <person name="Ogg C.D."/>
            <person name="Patel B.K.C."/>
        </authorList>
    </citation>
    <scope>NUCLEOTIDE SEQUENCE [LARGE SCALE GENOMIC DNA]</scope>
    <source>
        <strain evidence="5 6">RC3</strain>
    </source>
</reference>
<dbReference type="InterPro" id="IPR015421">
    <property type="entry name" value="PyrdxlP-dep_Trfase_major"/>
</dbReference>
<dbReference type="PANTHER" id="PTHR48097:SF5">
    <property type="entry name" value="LOW SPECIFICITY L-THREONINE ALDOLASE"/>
    <property type="match status" value="1"/>
</dbReference>
<evidence type="ECO:0000256" key="3">
    <source>
        <dbReference type="ARBA" id="ARBA00022898"/>
    </source>
</evidence>
<dbReference type="InterPro" id="IPR015424">
    <property type="entry name" value="PyrdxlP-dep_Trfase"/>
</dbReference>
<dbReference type="CDD" id="cd06502">
    <property type="entry name" value="TA_like"/>
    <property type="match status" value="1"/>
</dbReference>
<protein>
    <submittedName>
        <fullName evidence="5">Low-specificity L-threonine aldolase</fullName>
        <ecNumber evidence="5">4.1.2.5</ecNumber>
    </submittedName>
</protein>
<evidence type="ECO:0000313" key="5">
    <source>
        <dbReference type="EMBL" id="CCJ33142.1"/>
    </source>
</evidence>
<dbReference type="EMBL" id="CAKP01000063">
    <property type="protein sequence ID" value="CCJ33142.1"/>
    <property type="molecule type" value="Genomic_DNA"/>
</dbReference>
<dbReference type="SUPFAM" id="SSF53383">
    <property type="entry name" value="PLP-dependent transferases"/>
    <property type="match status" value="1"/>
</dbReference>
<dbReference type="Gene3D" id="3.40.640.10">
    <property type="entry name" value="Type I PLP-dependent aspartate aminotransferase-like (Major domain)"/>
    <property type="match status" value="1"/>
</dbReference>
<dbReference type="OrthoDB" id="9774495at2"/>
<dbReference type="Gene3D" id="3.90.1150.10">
    <property type="entry name" value="Aspartate Aminotransferase, domain 1"/>
    <property type="match status" value="1"/>
</dbReference>
<keyword evidence="5" id="KW-0456">Lyase</keyword>
<keyword evidence="3" id="KW-0663">Pyridoxal phosphate</keyword>
<gene>
    <name evidence="5" type="ORF">CAAU_1058</name>
</gene>
<keyword evidence="6" id="KW-1185">Reference proteome</keyword>
<evidence type="ECO:0000259" key="4">
    <source>
        <dbReference type="Pfam" id="PF01212"/>
    </source>
</evidence>
<dbReference type="Pfam" id="PF01212">
    <property type="entry name" value="Beta_elim_lyase"/>
    <property type="match status" value="1"/>
</dbReference>
<organism evidence="5 6">
    <name type="scientific">Caloramator australicus RC3</name>
    <dbReference type="NCBI Taxonomy" id="857293"/>
    <lineage>
        <taxon>Bacteria</taxon>
        <taxon>Bacillati</taxon>
        <taxon>Bacillota</taxon>
        <taxon>Clostridia</taxon>
        <taxon>Eubacteriales</taxon>
        <taxon>Clostridiaceae</taxon>
        <taxon>Caloramator</taxon>
    </lineage>
</organism>
<comment type="similarity">
    <text evidence="2">Belongs to the threonine aldolase family.</text>
</comment>
<dbReference type="GO" id="GO:0006520">
    <property type="term" value="P:amino acid metabolic process"/>
    <property type="evidence" value="ECO:0007669"/>
    <property type="project" value="InterPro"/>
</dbReference>
<dbReference type="PANTHER" id="PTHR48097">
    <property type="entry name" value="L-THREONINE ALDOLASE-RELATED"/>
    <property type="match status" value="1"/>
</dbReference>
<accession>I7LIQ5</accession>
<dbReference type="RefSeq" id="WP_008908414.1">
    <property type="nucleotide sequence ID" value="NZ_CAKP01000063.1"/>
</dbReference>
<proteinExistence type="inferred from homology"/>
<feature type="domain" description="Aromatic amino acid beta-eliminating lyase/threonine aldolase" evidence="4">
    <location>
        <begin position="4"/>
        <end position="290"/>
    </location>
</feature>
<dbReference type="InterPro" id="IPR001597">
    <property type="entry name" value="ArAA_b-elim_lyase/Thr_aldolase"/>
</dbReference>
<dbReference type="Proteomes" id="UP000007652">
    <property type="component" value="Unassembled WGS sequence"/>
</dbReference>